<dbReference type="PANTHER" id="PTHR46532:SF11">
    <property type="entry name" value="DYNEIN AXONEMAL HEAVY CHAIN 12"/>
    <property type="match status" value="1"/>
</dbReference>
<name>E4YP96_OIKDI</name>
<dbReference type="Proteomes" id="UP000011014">
    <property type="component" value="Unassembled WGS sequence"/>
</dbReference>
<dbReference type="PANTHER" id="PTHR46532">
    <property type="entry name" value="MALE FERTILITY FACTOR KL5"/>
    <property type="match status" value="1"/>
</dbReference>
<proteinExistence type="predicted"/>
<sequence length="507" mass="58634">MSEIELSVAPPETVVDIFRNSVEISGWPIEKWTDEHHTKTVHDYCKGEEPLLLIFLDKDEEIQMLNRVPQNFDSREFIYMIKKPEIEVTFENFFTEVQTGSIVGQSAVESLLRLMHGVYAPIFLDTTSLPETISNDFSARMHRFLASLTDVRHKMDGKTVLYIPEEKKCPDDYNEAIKDKELVGRLEATMIQWTRQIKEVLSAQEAVETNENAGPLDEIEFWNNRCKDLSGLSKQLDLEGVKRVQKILSVAKLSYVNQFDKLSKLIQDGSTQAQSNLKYLMILKEPCTKLGISHPKDVPAQLTTIIRLIRIIWTNSPHYNTRERLTSLFRKLICNCQIHFARWEDGEKTRMPILGGQRGPEVTRSLLEIEETFRKNLHNLMKAENAILDVKNTSWHEVFTRFRTAVKELEVMVQNLITSAFDTVKSVDDGVMLLKVFGHFKSREAIKRTIDKKTVDVMLILSDELNAVKKELWSKRSSKAFYDLPQHAGQAYQARLLRRRIDRSFKV</sequence>
<feature type="domain" description="Dynein heavy chain tail" evidence="1">
    <location>
        <begin position="351"/>
        <end position="506"/>
    </location>
</feature>
<dbReference type="GO" id="GO:0051959">
    <property type="term" value="F:dynein light intermediate chain binding"/>
    <property type="evidence" value="ECO:0007669"/>
    <property type="project" value="InterPro"/>
</dbReference>
<dbReference type="InterPro" id="IPR013594">
    <property type="entry name" value="Dynein_heavy_tail"/>
</dbReference>
<evidence type="ECO:0000259" key="1">
    <source>
        <dbReference type="Pfam" id="PF08385"/>
    </source>
</evidence>
<dbReference type="Pfam" id="PF08385">
    <property type="entry name" value="DHC_N1"/>
    <property type="match status" value="2"/>
</dbReference>
<organism evidence="2">
    <name type="scientific">Oikopleura dioica</name>
    <name type="common">Tunicate</name>
    <dbReference type="NCBI Taxonomy" id="34765"/>
    <lineage>
        <taxon>Eukaryota</taxon>
        <taxon>Metazoa</taxon>
        <taxon>Chordata</taxon>
        <taxon>Tunicata</taxon>
        <taxon>Appendicularia</taxon>
        <taxon>Copelata</taxon>
        <taxon>Oikopleuridae</taxon>
        <taxon>Oikopleura</taxon>
    </lineage>
</organism>
<feature type="non-terminal residue" evidence="2">
    <location>
        <position position="507"/>
    </location>
</feature>
<feature type="domain" description="Dynein heavy chain tail" evidence="1">
    <location>
        <begin position="184"/>
        <end position="335"/>
    </location>
</feature>
<protein>
    <recommendedName>
        <fullName evidence="1">Dynein heavy chain tail domain-containing protein</fullName>
    </recommendedName>
</protein>
<dbReference type="AlphaFoldDB" id="E4YP96"/>
<dbReference type="GO" id="GO:0045505">
    <property type="term" value="F:dynein intermediate chain binding"/>
    <property type="evidence" value="ECO:0007669"/>
    <property type="project" value="InterPro"/>
</dbReference>
<evidence type="ECO:0000313" key="2">
    <source>
        <dbReference type="EMBL" id="CBY37294.1"/>
    </source>
</evidence>
<gene>
    <name evidence="2" type="ORF">GSOID_T00030386001</name>
</gene>
<dbReference type="GO" id="GO:0005858">
    <property type="term" value="C:axonemal dynein complex"/>
    <property type="evidence" value="ECO:0007669"/>
    <property type="project" value="TreeGrafter"/>
</dbReference>
<reference evidence="2" key="1">
    <citation type="journal article" date="2010" name="Science">
        <title>Plasticity of animal genome architecture unmasked by rapid evolution of a pelagic tunicate.</title>
        <authorList>
            <person name="Denoeud F."/>
            <person name="Henriet S."/>
            <person name="Mungpakdee S."/>
            <person name="Aury J.M."/>
            <person name="Da Silva C."/>
            <person name="Brinkmann H."/>
            <person name="Mikhaleva J."/>
            <person name="Olsen L.C."/>
            <person name="Jubin C."/>
            <person name="Canestro C."/>
            <person name="Bouquet J.M."/>
            <person name="Danks G."/>
            <person name="Poulain J."/>
            <person name="Campsteijn C."/>
            <person name="Adamski M."/>
            <person name="Cross I."/>
            <person name="Yadetie F."/>
            <person name="Muffato M."/>
            <person name="Louis A."/>
            <person name="Butcher S."/>
            <person name="Tsagkogeorga G."/>
            <person name="Konrad A."/>
            <person name="Singh S."/>
            <person name="Jensen M.F."/>
            <person name="Cong E.H."/>
            <person name="Eikeseth-Otteraa H."/>
            <person name="Noel B."/>
            <person name="Anthouard V."/>
            <person name="Porcel B.M."/>
            <person name="Kachouri-Lafond R."/>
            <person name="Nishino A."/>
            <person name="Ugolini M."/>
            <person name="Chourrout P."/>
            <person name="Nishida H."/>
            <person name="Aasland R."/>
            <person name="Huzurbazar S."/>
            <person name="Westhof E."/>
            <person name="Delsuc F."/>
            <person name="Lehrach H."/>
            <person name="Reinhardt R."/>
            <person name="Weissenbach J."/>
            <person name="Roy S.W."/>
            <person name="Artiguenave F."/>
            <person name="Postlethwait J.H."/>
            <person name="Manak J.R."/>
            <person name="Thompson E.M."/>
            <person name="Jaillon O."/>
            <person name="Du Pasquier L."/>
            <person name="Boudinot P."/>
            <person name="Liberles D.A."/>
            <person name="Volff J.N."/>
            <person name="Philippe H."/>
            <person name="Lenhard B."/>
            <person name="Roest Crollius H."/>
            <person name="Wincker P."/>
            <person name="Chourrout D."/>
        </authorList>
    </citation>
    <scope>NUCLEOTIDE SEQUENCE [LARGE SCALE GENOMIC DNA]</scope>
</reference>
<dbReference type="EMBL" id="FN654939">
    <property type="protein sequence ID" value="CBY37294.1"/>
    <property type="molecule type" value="Genomic_DNA"/>
</dbReference>
<dbReference type="InterPro" id="IPR026983">
    <property type="entry name" value="DHC"/>
</dbReference>
<dbReference type="GO" id="GO:0007018">
    <property type="term" value="P:microtubule-based movement"/>
    <property type="evidence" value="ECO:0007669"/>
    <property type="project" value="InterPro"/>
</dbReference>
<accession>E4YP96</accession>